<dbReference type="SUPFAM" id="SSF53807">
    <property type="entry name" value="Helical backbone' metal receptor"/>
    <property type="match status" value="1"/>
</dbReference>
<dbReference type="EMBL" id="RBIJ01000001">
    <property type="protein sequence ID" value="RKQ88910.1"/>
    <property type="molecule type" value="Genomic_DNA"/>
</dbReference>
<keyword evidence="4" id="KW-1185">Reference proteome</keyword>
<evidence type="ECO:0000256" key="1">
    <source>
        <dbReference type="ARBA" id="ARBA00008814"/>
    </source>
</evidence>
<name>A0A660LBD2_9BACL</name>
<gene>
    <name evidence="3" type="ORF">C7438_0563</name>
</gene>
<dbReference type="PROSITE" id="PS50983">
    <property type="entry name" value="FE_B12_PBP"/>
    <property type="match status" value="1"/>
</dbReference>
<dbReference type="Proteomes" id="UP000267019">
    <property type="component" value="Unassembled WGS sequence"/>
</dbReference>
<organism evidence="3 4">
    <name type="scientific">Brockia lithotrophica</name>
    <dbReference type="NCBI Taxonomy" id="933949"/>
    <lineage>
        <taxon>Bacteria</taxon>
        <taxon>Bacillati</taxon>
        <taxon>Bacillota</taxon>
        <taxon>Bacilli</taxon>
        <taxon>Bacillales</taxon>
        <taxon>Bacillales Family X. Incertae Sedis</taxon>
        <taxon>Brockia</taxon>
    </lineage>
</organism>
<reference evidence="3 4" key="1">
    <citation type="submission" date="2018-10" db="EMBL/GenBank/DDBJ databases">
        <title>Genomic Encyclopedia of Type Strains, Phase IV (KMG-IV): sequencing the most valuable type-strain genomes for metagenomic binning, comparative biology and taxonomic classification.</title>
        <authorList>
            <person name="Goeker M."/>
        </authorList>
    </citation>
    <scope>NUCLEOTIDE SEQUENCE [LARGE SCALE GENOMIC DNA]</scope>
    <source>
        <strain evidence="3 4">DSM 22653</strain>
    </source>
</reference>
<dbReference type="InterPro" id="IPR050902">
    <property type="entry name" value="ABC_Transporter_SBP"/>
</dbReference>
<protein>
    <submittedName>
        <fullName evidence="3">Iron complex transport system substrate-binding protein</fullName>
    </submittedName>
</protein>
<dbReference type="InterPro" id="IPR002491">
    <property type="entry name" value="ABC_transptr_periplasmic_BD"/>
</dbReference>
<dbReference type="Gene3D" id="3.40.50.1980">
    <property type="entry name" value="Nitrogenase molybdenum iron protein domain"/>
    <property type="match status" value="2"/>
</dbReference>
<proteinExistence type="inferred from homology"/>
<evidence type="ECO:0000313" key="4">
    <source>
        <dbReference type="Proteomes" id="UP000267019"/>
    </source>
</evidence>
<accession>A0A660LBD2</accession>
<feature type="domain" description="Fe/B12 periplasmic-binding" evidence="2">
    <location>
        <begin position="73"/>
        <end position="359"/>
    </location>
</feature>
<comment type="caution">
    <text evidence="3">The sequence shown here is derived from an EMBL/GenBank/DDBJ whole genome shotgun (WGS) entry which is preliminary data.</text>
</comment>
<dbReference type="AlphaFoldDB" id="A0A660LBD2"/>
<dbReference type="Pfam" id="PF01497">
    <property type="entry name" value="Peripla_BP_2"/>
    <property type="match status" value="1"/>
</dbReference>
<evidence type="ECO:0000313" key="3">
    <source>
        <dbReference type="EMBL" id="RKQ88910.1"/>
    </source>
</evidence>
<comment type="similarity">
    <text evidence="1">Belongs to the bacterial solute-binding protein 8 family.</text>
</comment>
<dbReference type="PANTHER" id="PTHR30535:SF34">
    <property type="entry name" value="MOLYBDATE-BINDING PROTEIN MOLA"/>
    <property type="match status" value="1"/>
</dbReference>
<dbReference type="RefSeq" id="WP_170143512.1">
    <property type="nucleotide sequence ID" value="NZ_RBIJ01000001.1"/>
</dbReference>
<evidence type="ECO:0000259" key="2">
    <source>
        <dbReference type="PROSITE" id="PS50983"/>
    </source>
</evidence>
<dbReference type="PROSITE" id="PS51257">
    <property type="entry name" value="PROKAR_LIPOPROTEIN"/>
    <property type="match status" value="1"/>
</dbReference>
<dbReference type="PANTHER" id="PTHR30535">
    <property type="entry name" value="VITAMIN B12-BINDING PROTEIN"/>
    <property type="match status" value="1"/>
</dbReference>
<sequence>MRSLQSVRRRSVPFLLFLALLLILSACGGKSQGTAGAPDASSGAPAKAAETPKTLTIRDAYDREVTISLPVKRVAALAPGALRFVIYLDGVDRLAGVEAIEQREASLSLGRTYTQIYEKEFKALPTISPGGPQKAPDPEALAKVNPDVVFTTLDPKELDALAEKVSFPIVSINFTPKLSQGFPGPVSTEFGPEFRASLELVAKVLGREDRAQKLLQDIDAVEKDLRERAARAENKPGPRVYLGGLAFRGGAGIESTAASYFPFDILGANNVAREGGKKGSFLIDKEKLLEWNPDVIFIDSINLDLIRQDCQRRPEFYRQLKAIQEGRTYTLLPIRNYGINGEIALLDAYWVGKILYPEAFGDVDLDKKGRELFRMFFGDKGETAYEELIRTYGGLRTVNPCEP</sequence>